<dbReference type="AlphaFoldDB" id="A0ABD1QA06"/>
<evidence type="ECO:0000313" key="1">
    <source>
        <dbReference type="EMBL" id="KAL2471536.1"/>
    </source>
</evidence>
<sequence>MNTARSLVLNSKLNSTLKGYIGKLNQAKAKDKKLSSDLRAMGSTNNKLGSKNEALQSKLGILVSNEVVLKIKIDVTVEDVRQAKIRALEAQGARRQAKKRATVAEQTIASFNQNFDAMVLEKDKQLAKERDST</sequence>
<proteinExistence type="predicted"/>
<organism evidence="1 2">
    <name type="scientific">Abeliophyllum distichum</name>
    <dbReference type="NCBI Taxonomy" id="126358"/>
    <lineage>
        <taxon>Eukaryota</taxon>
        <taxon>Viridiplantae</taxon>
        <taxon>Streptophyta</taxon>
        <taxon>Embryophyta</taxon>
        <taxon>Tracheophyta</taxon>
        <taxon>Spermatophyta</taxon>
        <taxon>Magnoliopsida</taxon>
        <taxon>eudicotyledons</taxon>
        <taxon>Gunneridae</taxon>
        <taxon>Pentapetalae</taxon>
        <taxon>asterids</taxon>
        <taxon>lamiids</taxon>
        <taxon>Lamiales</taxon>
        <taxon>Oleaceae</taxon>
        <taxon>Forsythieae</taxon>
        <taxon>Abeliophyllum</taxon>
    </lineage>
</organism>
<dbReference type="Proteomes" id="UP001604336">
    <property type="component" value="Unassembled WGS sequence"/>
</dbReference>
<name>A0ABD1QA06_9LAMI</name>
<protein>
    <submittedName>
        <fullName evidence="1">Uncharacterized protein</fullName>
    </submittedName>
</protein>
<dbReference type="EMBL" id="JBFOLK010000012">
    <property type="protein sequence ID" value="KAL2471536.1"/>
    <property type="molecule type" value="Genomic_DNA"/>
</dbReference>
<reference evidence="2" key="1">
    <citation type="submission" date="2024-07" db="EMBL/GenBank/DDBJ databases">
        <title>Two chromosome-level genome assemblies of Korean endemic species Abeliophyllum distichum and Forsythia ovata (Oleaceae).</title>
        <authorList>
            <person name="Jang H."/>
        </authorList>
    </citation>
    <scope>NUCLEOTIDE SEQUENCE [LARGE SCALE GENOMIC DNA]</scope>
</reference>
<evidence type="ECO:0000313" key="2">
    <source>
        <dbReference type="Proteomes" id="UP001604336"/>
    </source>
</evidence>
<gene>
    <name evidence="1" type="ORF">Adt_39672</name>
</gene>
<keyword evidence="2" id="KW-1185">Reference proteome</keyword>
<comment type="caution">
    <text evidence="1">The sequence shown here is derived from an EMBL/GenBank/DDBJ whole genome shotgun (WGS) entry which is preliminary data.</text>
</comment>
<accession>A0ABD1QA06</accession>